<dbReference type="InterPro" id="IPR051054">
    <property type="entry name" value="SorC_transcr_regulators"/>
</dbReference>
<dbReference type="RefSeq" id="WP_284909402.1">
    <property type="nucleotide sequence ID" value="NZ_JASOHK010000029.1"/>
</dbReference>
<keyword evidence="4" id="KW-0804">Transcription</keyword>
<dbReference type="SUPFAM" id="SSF100950">
    <property type="entry name" value="NagB/RpiA/CoA transferase-like"/>
    <property type="match status" value="1"/>
</dbReference>
<dbReference type="Proteomes" id="UP001288320">
    <property type="component" value="Unassembled WGS sequence"/>
</dbReference>
<proteinExistence type="inferred from homology"/>
<dbReference type="PANTHER" id="PTHR34294:SF1">
    <property type="entry name" value="TRANSCRIPTIONAL REGULATOR LSRR"/>
    <property type="match status" value="1"/>
</dbReference>
<evidence type="ECO:0000256" key="2">
    <source>
        <dbReference type="ARBA" id="ARBA00023015"/>
    </source>
</evidence>
<organism evidence="6 9">
    <name type="scientific">Actinotignum timonense</name>
    <dbReference type="NCBI Taxonomy" id="1870995"/>
    <lineage>
        <taxon>Bacteria</taxon>
        <taxon>Bacillati</taxon>
        <taxon>Actinomycetota</taxon>
        <taxon>Actinomycetes</taxon>
        <taxon>Actinomycetales</taxon>
        <taxon>Actinomycetaceae</taxon>
        <taxon>Actinotignum</taxon>
    </lineage>
</organism>
<evidence type="ECO:0000256" key="4">
    <source>
        <dbReference type="ARBA" id="ARBA00023163"/>
    </source>
</evidence>
<keyword evidence="3" id="KW-0238">DNA-binding</keyword>
<dbReference type="PANTHER" id="PTHR34294">
    <property type="entry name" value="TRANSCRIPTIONAL REGULATOR-RELATED"/>
    <property type="match status" value="1"/>
</dbReference>
<evidence type="ECO:0000313" key="9">
    <source>
        <dbReference type="Proteomes" id="UP001288320"/>
    </source>
</evidence>
<dbReference type="InterPro" id="IPR036388">
    <property type="entry name" value="WH-like_DNA-bd_sf"/>
</dbReference>
<keyword evidence="2" id="KW-0805">Transcription regulation</keyword>
<keyword evidence="8" id="KW-1185">Reference proteome</keyword>
<gene>
    <name evidence="6" type="ORF">R6G74_01540</name>
    <name evidence="7" type="ORF">R6P33_07325</name>
</gene>
<evidence type="ECO:0000256" key="3">
    <source>
        <dbReference type="ARBA" id="ARBA00023125"/>
    </source>
</evidence>
<dbReference type="AlphaFoldDB" id="A0AAW9HHU1"/>
<reference evidence="6 8" key="1">
    <citation type="submission" date="2023-10" db="EMBL/GenBank/DDBJ databases">
        <title>Whole Genome based description of the genera Actinobaculum and Actinotignum reveals a complex phylogenetic relationship within the species included in the genus Actinotignum.</title>
        <authorList>
            <person name="Jensen C.S."/>
            <person name="Dargis R."/>
            <person name="Kemp M."/>
            <person name="Christensen J.J."/>
        </authorList>
    </citation>
    <scope>NUCLEOTIDE SEQUENCE</scope>
    <source>
        <strain evidence="7 8">SLA_B089</strain>
        <strain evidence="6">SLA_B245</strain>
    </source>
</reference>
<evidence type="ECO:0000256" key="1">
    <source>
        <dbReference type="ARBA" id="ARBA00010466"/>
    </source>
</evidence>
<evidence type="ECO:0000313" key="7">
    <source>
        <dbReference type="EMBL" id="MDY5146823.1"/>
    </source>
</evidence>
<dbReference type="GO" id="GO:0030246">
    <property type="term" value="F:carbohydrate binding"/>
    <property type="evidence" value="ECO:0007669"/>
    <property type="project" value="InterPro"/>
</dbReference>
<dbReference type="InterPro" id="IPR007324">
    <property type="entry name" value="Sugar-bd_dom_put"/>
</dbReference>
<dbReference type="Gene3D" id="1.10.10.10">
    <property type="entry name" value="Winged helix-like DNA-binding domain superfamily/Winged helix DNA-binding domain"/>
    <property type="match status" value="1"/>
</dbReference>
<feature type="domain" description="Sugar-binding" evidence="5">
    <location>
        <begin position="78"/>
        <end position="324"/>
    </location>
</feature>
<evidence type="ECO:0000313" key="6">
    <source>
        <dbReference type="EMBL" id="MDY5140001.1"/>
    </source>
</evidence>
<sequence>MRYDEVVLVDSGVVTRDGLSARDIDALDAAKLYYSGLSQDEVAQRMHLARSTISKLLSHARKRGFVRFTVNDPREDDAFLCARLSERFNLLDVRLVSPPSSAPEDMREALGRVGAQVLSEQIRDGDAIGICLSRTTEAVSRHMPRIPRKGVAIIQLTCCIGACVRTIDETMVMERIAASCGGQAVYFQLPAFLSAQQREDPGVKARLRATRTQRASTRVVLYTVGDARSNLAYLAGFRLEDADMTRLLTTSVGDICTHFITAQGRVCLPDLNNRATGISLPELREKEQKILVAGGPDKLQAIYAALANGYVSRLVTDVGTARALTMMA</sequence>
<comment type="caution">
    <text evidence="6">The sequence shown here is derived from an EMBL/GenBank/DDBJ whole genome shotgun (WGS) entry which is preliminary data.</text>
</comment>
<accession>A0AAW9HHU1</accession>
<dbReference type="Proteomes" id="UP001284901">
    <property type="component" value="Unassembled WGS sequence"/>
</dbReference>
<dbReference type="Gene3D" id="3.40.50.1360">
    <property type="match status" value="1"/>
</dbReference>
<comment type="similarity">
    <text evidence="1">Belongs to the SorC transcriptional regulatory family.</text>
</comment>
<dbReference type="Pfam" id="PF04198">
    <property type="entry name" value="Sugar-bind"/>
    <property type="match status" value="1"/>
</dbReference>
<evidence type="ECO:0000313" key="8">
    <source>
        <dbReference type="Proteomes" id="UP001284901"/>
    </source>
</evidence>
<protein>
    <submittedName>
        <fullName evidence="6">Sugar-binding domain-containing protein</fullName>
    </submittedName>
</protein>
<dbReference type="GO" id="GO:0003677">
    <property type="term" value="F:DNA binding"/>
    <property type="evidence" value="ECO:0007669"/>
    <property type="project" value="UniProtKB-KW"/>
</dbReference>
<evidence type="ECO:0000259" key="5">
    <source>
        <dbReference type="Pfam" id="PF04198"/>
    </source>
</evidence>
<dbReference type="InterPro" id="IPR037171">
    <property type="entry name" value="NagB/RpiA_transferase-like"/>
</dbReference>
<name>A0AAW9HHU1_9ACTO</name>
<dbReference type="EMBL" id="JAWNFY010000020">
    <property type="protein sequence ID" value="MDY5146823.1"/>
    <property type="molecule type" value="Genomic_DNA"/>
</dbReference>
<dbReference type="EMBL" id="JAWNFV010000002">
    <property type="protein sequence ID" value="MDY5140001.1"/>
    <property type="molecule type" value="Genomic_DNA"/>
</dbReference>